<dbReference type="Proteomes" id="UP000199493">
    <property type="component" value="Unassembled WGS sequence"/>
</dbReference>
<organism evidence="10 11">
    <name type="scientific">Vreelandella aquamarina</name>
    <dbReference type="NCBI Taxonomy" id="77097"/>
    <lineage>
        <taxon>Bacteria</taxon>
        <taxon>Pseudomonadati</taxon>
        <taxon>Pseudomonadota</taxon>
        <taxon>Gammaproteobacteria</taxon>
        <taxon>Oceanospirillales</taxon>
        <taxon>Halomonadaceae</taxon>
        <taxon>Vreelandella</taxon>
    </lineage>
</organism>
<dbReference type="InterPro" id="IPR036590">
    <property type="entry name" value="SRAP-like"/>
</dbReference>
<name>A0A0D7UWS8_9GAMM</name>
<evidence type="ECO:0000256" key="8">
    <source>
        <dbReference type="RuleBase" id="RU364100"/>
    </source>
</evidence>
<reference evidence="10 11" key="2">
    <citation type="submission" date="2016-11" db="EMBL/GenBank/DDBJ databases">
        <authorList>
            <person name="Jaros S."/>
            <person name="Januszkiewicz K."/>
            <person name="Wedrychowicz H."/>
        </authorList>
    </citation>
    <scope>NUCLEOTIDE SEQUENCE [LARGE SCALE GENOMIC DNA]</scope>
    <source>
        <strain evidence="10 11">ACAM 239</strain>
    </source>
</reference>
<evidence type="ECO:0000256" key="1">
    <source>
        <dbReference type="ARBA" id="ARBA00008136"/>
    </source>
</evidence>
<dbReference type="RefSeq" id="WP_044629627.1">
    <property type="nucleotide sequence ID" value="NZ_BJOI01000019.1"/>
</dbReference>
<reference evidence="9 12" key="1">
    <citation type="submission" date="2016-10" db="EMBL/GenBank/DDBJ databases">
        <authorList>
            <person name="de Groot N.N."/>
        </authorList>
    </citation>
    <scope>NUCLEOTIDE SEQUENCE [LARGE SCALE GENOMIC DNA]</scope>
    <source>
        <strain evidence="9 12">558</strain>
    </source>
</reference>
<dbReference type="GO" id="GO:0008233">
    <property type="term" value="F:peptidase activity"/>
    <property type="evidence" value="ECO:0007669"/>
    <property type="project" value="UniProtKB-KW"/>
</dbReference>
<keyword evidence="7" id="KW-0456">Lyase</keyword>
<comment type="similarity">
    <text evidence="1 8">Belongs to the SOS response-associated peptidase family.</text>
</comment>
<dbReference type="SUPFAM" id="SSF143081">
    <property type="entry name" value="BB1717-like"/>
    <property type="match status" value="1"/>
</dbReference>
<evidence type="ECO:0000256" key="4">
    <source>
        <dbReference type="ARBA" id="ARBA00022801"/>
    </source>
</evidence>
<accession>A0A1H8EGT4</accession>
<dbReference type="GO" id="GO:0016829">
    <property type="term" value="F:lyase activity"/>
    <property type="evidence" value="ECO:0007669"/>
    <property type="project" value="UniProtKB-KW"/>
</dbReference>
<dbReference type="OrthoDB" id="6192129at2"/>
<dbReference type="GeneID" id="97276715"/>
<evidence type="ECO:0000313" key="12">
    <source>
        <dbReference type="Proteomes" id="UP000199493"/>
    </source>
</evidence>
<keyword evidence="4 8" id="KW-0378">Hydrolase</keyword>
<dbReference type="EMBL" id="FODB01000004">
    <property type="protein sequence ID" value="SEN18077.1"/>
    <property type="molecule type" value="Genomic_DNA"/>
</dbReference>
<keyword evidence="2 8" id="KW-0645">Protease</keyword>
<dbReference type="Proteomes" id="UP000185024">
    <property type="component" value="Unassembled WGS sequence"/>
</dbReference>
<evidence type="ECO:0000313" key="10">
    <source>
        <dbReference type="EMBL" id="SIN60274.1"/>
    </source>
</evidence>
<dbReference type="PANTHER" id="PTHR13604">
    <property type="entry name" value="DC12-RELATED"/>
    <property type="match status" value="1"/>
</dbReference>
<dbReference type="GO" id="GO:0106300">
    <property type="term" value="P:protein-DNA covalent cross-linking repair"/>
    <property type="evidence" value="ECO:0007669"/>
    <property type="project" value="InterPro"/>
</dbReference>
<keyword evidence="5" id="KW-0190">Covalent protein-DNA linkage</keyword>
<keyword evidence="6" id="KW-0238">DNA-binding</keyword>
<dbReference type="PATRIC" id="fig|29570.3.peg.1813"/>
<evidence type="ECO:0000313" key="11">
    <source>
        <dbReference type="Proteomes" id="UP000185024"/>
    </source>
</evidence>
<dbReference type="Gene3D" id="3.90.1680.10">
    <property type="entry name" value="SOS response associated peptidase-like"/>
    <property type="match status" value="1"/>
</dbReference>
<dbReference type="GO" id="GO:0003697">
    <property type="term" value="F:single-stranded DNA binding"/>
    <property type="evidence" value="ECO:0007669"/>
    <property type="project" value="InterPro"/>
</dbReference>
<dbReference type="InterPro" id="IPR003738">
    <property type="entry name" value="SRAP"/>
</dbReference>
<dbReference type="PANTHER" id="PTHR13604:SF0">
    <property type="entry name" value="ABASIC SITE PROCESSING PROTEIN HMCES"/>
    <property type="match status" value="1"/>
</dbReference>
<keyword evidence="3" id="KW-0227">DNA damage</keyword>
<evidence type="ECO:0000256" key="5">
    <source>
        <dbReference type="ARBA" id="ARBA00023124"/>
    </source>
</evidence>
<dbReference type="EC" id="3.4.-.-" evidence="8"/>
<evidence type="ECO:0000256" key="6">
    <source>
        <dbReference type="ARBA" id="ARBA00023125"/>
    </source>
</evidence>
<proteinExistence type="inferred from homology"/>
<gene>
    <name evidence="9" type="ORF">SAMN04490369_100460</name>
    <name evidence="10" type="ORF">SAMN05878438_0058</name>
</gene>
<dbReference type="STRING" id="77097.SAMN04490369_100460"/>
<protein>
    <recommendedName>
        <fullName evidence="8">Abasic site processing protein</fullName>
        <ecNumber evidence="8">3.4.-.-</ecNumber>
    </recommendedName>
</protein>
<evidence type="ECO:0000256" key="3">
    <source>
        <dbReference type="ARBA" id="ARBA00022763"/>
    </source>
</evidence>
<evidence type="ECO:0000256" key="7">
    <source>
        <dbReference type="ARBA" id="ARBA00023239"/>
    </source>
</evidence>
<dbReference type="EMBL" id="FSQX01000001">
    <property type="protein sequence ID" value="SIN60274.1"/>
    <property type="molecule type" value="Genomic_DNA"/>
</dbReference>
<evidence type="ECO:0000256" key="2">
    <source>
        <dbReference type="ARBA" id="ARBA00022670"/>
    </source>
</evidence>
<dbReference type="Pfam" id="PF02586">
    <property type="entry name" value="SRAP"/>
    <property type="match status" value="1"/>
</dbReference>
<dbReference type="GO" id="GO:0006508">
    <property type="term" value="P:proteolysis"/>
    <property type="evidence" value="ECO:0007669"/>
    <property type="project" value="UniProtKB-KW"/>
</dbReference>
<sequence length="228" mass="25242">MTGRLHVQRLSLARLAPDLKSTEPLIESPNLAPRQPVSAFRLEQGRLTHTPLFWGLTPPWLKVLDHAPHCARAETLSKRAMFHEAFSARRCVIPVSGFYVWKPQARSKQPFLVTQVNRAPLLLGALWCRYHTTLTTFADSTALISVPANACLSSLTDRLPVIIPPEALTQWLDPSTDLSSLTPLLIPAPLELLGAFPVSKHVNNPAYQSPSCAHPTGPMLRWTVSQEP</sequence>
<accession>A0A0D7UWS8</accession>
<evidence type="ECO:0000313" key="9">
    <source>
        <dbReference type="EMBL" id="SEN18077.1"/>
    </source>
</evidence>
<dbReference type="AlphaFoldDB" id="A0A0D7UWS8"/>